<accession>A0A399SXU3</accession>
<evidence type="ECO:0000256" key="1">
    <source>
        <dbReference type="SAM" id="SignalP"/>
    </source>
</evidence>
<evidence type="ECO:0000313" key="4">
    <source>
        <dbReference type="Proteomes" id="UP000265926"/>
    </source>
</evidence>
<organism evidence="3 4">
    <name type="scientific">Maribellus luteus</name>
    <dbReference type="NCBI Taxonomy" id="2305463"/>
    <lineage>
        <taxon>Bacteria</taxon>
        <taxon>Pseudomonadati</taxon>
        <taxon>Bacteroidota</taxon>
        <taxon>Bacteroidia</taxon>
        <taxon>Marinilabiliales</taxon>
        <taxon>Prolixibacteraceae</taxon>
        <taxon>Maribellus</taxon>
    </lineage>
</organism>
<feature type="domain" description="Calcineurin-like phosphoesterase" evidence="2">
    <location>
        <begin position="34"/>
        <end position="240"/>
    </location>
</feature>
<gene>
    <name evidence="3" type="ORF">D1614_16170</name>
</gene>
<feature type="chain" id="PRO_5017279557" description="Calcineurin-like phosphoesterase domain-containing protein" evidence="1">
    <location>
        <begin position="24"/>
        <end position="308"/>
    </location>
</feature>
<dbReference type="OrthoDB" id="1776264at2"/>
<dbReference type="InterPro" id="IPR051918">
    <property type="entry name" value="STPP_CPPED1"/>
</dbReference>
<dbReference type="EMBL" id="QWGR01000010">
    <property type="protein sequence ID" value="RIJ46971.1"/>
    <property type="molecule type" value="Genomic_DNA"/>
</dbReference>
<dbReference type="GO" id="GO:0016787">
    <property type="term" value="F:hydrolase activity"/>
    <property type="evidence" value="ECO:0007669"/>
    <property type="project" value="InterPro"/>
</dbReference>
<comment type="caution">
    <text evidence="3">The sequence shown here is derived from an EMBL/GenBank/DDBJ whole genome shotgun (WGS) entry which is preliminary data.</text>
</comment>
<sequence>MFTKKLLTIFLFILLVQFAFSQAKNLNVEEADFTFAFLTDIHLKPEMGAPQGFQMAIDKVNELNPDFVLTGGDLVFDAMRGNKGRSDTLFSLYKEMSAGFNMQVYNCLGNHDLFAIYAESPESSDHPDYKYGMFERYFGKTYYSFDHKNWHFIVLNSLGVTENKRYTGVFSEEELAWLKTDISKLDTLTPIVIVTHIPMITTRSQVTGSEGKGNVSNAAEVFKMLESYNLKLVLQGHIHWKEYGYVNDRFHYITGGSIAGNGWKGRRHNTKEGFVLVKVKGDGFSWEYVDHGWEAERLKKAESLPEAK</sequence>
<keyword evidence="1" id="KW-0732">Signal</keyword>
<dbReference type="InterPro" id="IPR004843">
    <property type="entry name" value="Calcineurin-like_PHP"/>
</dbReference>
<dbReference type="Proteomes" id="UP000265926">
    <property type="component" value="Unassembled WGS sequence"/>
</dbReference>
<dbReference type="InterPro" id="IPR029052">
    <property type="entry name" value="Metallo-depent_PP-like"/>
</dbReference>
<dbReference type="RefSeq" id="WP_119439012.1">
    <property type="nucleotide sequence ID" value="NZ_QWGR01000010.1"/>
</dbReference>
<dbReference type="SUPFAM" id="SSF56300">
    <property type="entry name" value="Metallo-dependent phosphatases"/>
    <property type="match status" value="1"/>
</dbReference>
<evidence type="ECO:0000259" key="2">
    <source>
        <dbReference type="Pfam" id="PF00149"/>
    </source>
</evidence>
<dbReference type="PANTHER" id="PTHR43143:SF1">
    <property type="entry name" value="SERINE_THREONINE-PROTEIN PHOSPHATASE CPPED1"/>
    <property type="match status" value="1"/>
</dbReference>
<dbReference type="Gene3D" id="3.60.21.10">
    <property type="match status" value="1"/>
</dbReference>
<reference evidence="3 4" key="1">
    <citation type="submission" date="2018-08" db="EMBL/GenBank/DDBJ databases">
        <title>Pallidiluteibacterium maritimus gen. nov., sp. nov., isolated from coastal sediment.</title>
        <authorList>
            <person name="Zhou L.Y."/>
        </authorList>
    </citation>
    <scope>NUCLEOTIDE SEQUENCE [LARGE SCALE GENOMIC DNA]</scope>
    <source>
        <strain evidence="3 4">XSD2</strain>
    </source>
</reference>
<dbReference type="AlphaFoldDB" id="A0A399SXU3"/>
<proteinExistence type="predicted"/>
<keyword evidence="4" id="KW-1185">Reference proteome</keyword>
<dbReference type="PANTHER" id="PTHR43143">
    <property type="entry name" value="METALLOPHOSPHOESTERASE, CALCINEURIN SUPERFAMILY"/>
    <property type="match status" value="1"/>
</dbReference>
<name>A0A399SXU3_9BACT</name>
<feature type="signal peptide" evidence="1">
    <location>
        <begin position="1"/>
        <end position="23"/>
    </location>
</feature>
<dbReference type="Pfam" id="PF00149">
    <property type="entry name" value="Metallophos"/>
    <property type="match status" value="1"/>
</dbReference>
<evidence type="ECO:0000313" key="3">
    <source>
        <dbReference type="EMBL" id="RIJ46971.1"/>
    </source>
</evidence>
<protein>
    <recommendedName>
        <fullName evidence="2">Calcineurin-like phosphoesterase domain-containing protein</fullName>
    </recommendedName>
</protein>